<evidence type="ECO:0000313" key="1">
    <source>
        <dbReference type="EMBL" id="WCC62958.1"/>
    </source>
</evidence>
<protein>
    <submittedName>
        <fullName evidence="1">ORF3 protein</fullName>
    </submittedName>
</protein>
<dbReference type="EMBL" id="OQ175228">
    <property type="protein sequence ID" value="WCC62958.1"/>
    <property type="molecule type" value="Genomic_RNA"/>
</dbReference>
<accession>A0AA49ED82</accession>
<name>A0AA49ED82_9NIDO</name>
<proteinExistence type="predicted"/>
<sequence length="101" mass="11206">MRVMRPPTLLLILVTLLFANAFSKPLYVPEHCQSYTGKLLQACIRSAKIDTSGMYTNRVIAVPTSTGSVELSLDRGAQSDHDVYYDESRATTVLITDLIQN</sequence>
<reference evidence="1" key="1">
    <citation type="submission" date="2023-01" db="EMBL/GenBank/DDBJ databases">
        <title>Panoramic Analysis of Coronaviruses Carried by Representative Bat Species in Southern China to Better Understand the Coronavirus Sphere.</title>
        <authorList>
            <person name="Han Y."/>
            <person name="Xu P."/>
            <person name="Wang Y."/>
            <person name="Zhao W."/>
            <person name="Wang J."/>
            <person name="Jin Q."/>
            <person name="Wu Z."/>
        </authorList>
    </citation>
    <scope>NUCLEOTIDE SEQUENCE</scope>
    <source>
        <strain evidence="1">BtTp-BetaCoV/GX2016-Q251</strain>
    </source>
</reference>
<gene>
    <name evidence="1" type="primary">ORF3</name>
</gene>
<organism evidence="1">
    <name type="scientific">Bat Coronavirus TpGX16</name>
    <dbReference type="NCBI Taxonomy" id="3018921"/>
    <lineage>
        <taxon>Viruses</taxon>
        <taxon>Riboviria</taxon>
        <taxon>Orthornavirae</taxon>
        <taxon>Pisuviricota</taxon>
        <taxon>Pisoniviricetes</taxon>
        <taxon>Nidovirales</taxon>
        <taxon>Cornidovirineae</taxon>
        <taxon>Coronaviridae</taxon>
        <taxon>Orthocoronavirinae</taxon>
    </lineage>
</organism>